<evidence type="ECO:0000313" key="5">
    <source>
        <dbReference type="Proteomes" id="UP000054683"/>
    </source>
</evidence>
<dbReference type="EMBL" id="FCOK02000014">
    <property type="protein sequence ID" value="SAL31479.1"/>
    <property type="molecule type" value="Genomic_DNA"/>
</dbReference>
<reference evidence="4 5" key="1">
    <citation type="submission" date="2016-01" db="EMBL/GenBank/DDBJ databases">
        <authorList>
            <person name="Oliw E.H."/>
        </authorList>
    </citation>
    <scope>NUCLEOTIDE SEQUENCE [LARGE SCALE GENOMIC DNA]</scope>
    <source>
        <strain evidence="4">LMG 27134</strain>
    </source>
</reference>
<dbReference type="GO" id="GO:0000160">
    <property type="term" value="P:phosphorelay signal transduction system"/>
    <property type="evidence" value="ECO:0007669"/>
    <property type="project" value="InterPro"/>
</dbReference>
<dbReference type="Gene3D" id="1.25.40.10">
    <property type="entry name" value="Tetratricopeptide repeat domain"/>
    <property type="match status" value="1"/>
</dbReference>
<name>A0A158GIN3_9BURK</name>
<dbReference type="InterPro" id="IPR016032">
    <property type="entry name" value="Sig_transdc_resp-reg_C-effctor"/>
</dbReference>
<organism evidence="4 5">
    <name type="scientific">Caballeronia udeis</name>
    <dbReference type="NCBI Taxonomy" id="1232866"/>
    <lineage>
        <taxon>Bacteria</taxon>
        <taxon>Pseudomonadati</taxon>
        <taxon>Pseudomonadota</taxon>
        <taxon>Betaproteobacteria</taxon>
        <taxon>Burkholderiales</taxon>
        <taxon>Burkholderiaceae</taxon>
        <taxon>Caballeronia</taxon>
    </lineage>
</organism>
<evidence type="ECO:0000256" key="1">
    <source>
        <dbReference type="ARBA" id="ARBA00023125"/>
    </source>
</evidence>
<dbReference type="InterPro" id="IPR036388">
    <property type="entry name" value="WH-like_DNA-bd_sf"/>
</dbReference>
<dbReference type="CDD" id="cd00383">
    <property type="entry name" value="trans_reg_C"/>
    <property type="match status" value="1"/>
</dbReference>
<evidence type="ECO:0000313" key="4">
    <source>
        <dbReference type="EMBL" id="SAL31479.1"/>
    </source>
</evidence>
<dbReference type="GO" id="GO:0003677">
    <property type="term" value="F:DNA binding"/>
    <property type="evidence" value="ECO:0007669"/>
    <property type="project" value="UniProtKB-UniRule"/>
</dbReference>
<dbReference type="RefSeq" id="WP_062085310.1">
    <property type="nucleotide sequence ID" value="NZ_FCOK02000014.1"/>
</dbReference>
<dbReference type="SMART" id="SM00862">
    <property type="entry name" value="Trans_reg_C"/>
    <property type="match status" value="1"/>
</dbReference>
<protein>
    <submittedName>
        <fullName evidence="4">Two component heavy metal response transcriptional regulator</fullName>
    </submittedName>
</protein>
<accession>A0A158GIN3</accession>
<dbReference type="Pfam" id="PF00486">
    <property type="entry name" value="Trans_reg_C"/>
    <property type="match status" value="1"/>
</dbReference>
<evidence type="ECO:0000259" key="3">
    <source>
        <dbReference type="PROSITE" id="PS51755"/>
    </source>
</evidence>
<keyword evidence="1 2" id="KW-0238">DNA-binding</keyword>
<evidence type="ECO:0000256" key="2">
    <source>
        <dbReference type="PROSITE-ProRule" id="PRU01091"/>
    </source>
</evidence>
<dbReference type="SUPFAM" id="SSF46894">
    <property type="entry name" value="C-terminal effector domain of the bipartite response regulators"/>
    <property type="match status" value="1"/>
</dbReference>
<sequence length="586" mass="66310">MKTQGAIRIGNIELDVERYELRRAGQHIRLERLPMELLIFMASRGGELVTRADIVRVLWSGNAFRDTDNSINTAIRKIRIALGENPDDPKYLLTIKGKGYRLDGVRTSPAEPQAAPPAAVRVLVLPFENKSGDLSQDGFCDALADETSANIGVLHVDQINVIARTTAASYRRSNKSIGQMAHELAVDYVLEGSLTREGGRVRVLAQLIRCTDQTQVWGRAYEPAASGSLDMQKEVGTALARDVLPTLAEQQRRMLARCLPLDPAAHDAYLHGRYYWLRRVHFHPGFAAHHGLSGEDFTRALAYFENAIERDPTYALGYVGLSNIYGSTVTHGFFVPSQGYPKARETAHRALELDPDLPEAHHAMAGVHYFYDWDWRKAEAEFLEALRLNPNLAETSRLYARLLMSLGRETEGRAQFERAERLDPLTFEGSRIFGLVLAGRYQEVTREFLTEGHGNRSSLVYQMLSIAFEAQGSYKEAVEATVEALTRCNEFARAELIRTAWEAGGHDGVLQWYLQDLLARRQRSYTSPLLFAEIYARLGQPDEMFHWLDIALAERSSRLTELRTNAWFNRYRSTGRFRNVEKRIGY</sequence>
<dbReference type="AlphaFoldDB" id="A0A158GIN3"/>
<proteinExistence type="predicted"/>
<feature type="domain" description="OmpR/PhoB-type" evidence="3">
    <location>
        <begin position="4"/>
        <end position="104"/>
    </location>
</feature>
<dbReference type="InterPro" id="IPR001867">
    <property type="entry name" value="OmpR/PhoB-type_DNA-bd"/>
</dbReference>
<dbReference type="GO" id="GO:0006355">
    <property type="term" value="P:regulation of DNA-templated transcription"/>
    <property type="evidence" value="ECO:0007669"/>
    <property type="project" value="InterPro"/>
</dbReference>
<dbReference type="Gene3D" id="1.10.10.10">
    <property type="entry name" value="Winged helix-like DNA-binding domain superfamily/Winged helix DNA-binding domain"/>
    <property type="match status" value="1"/>
</dbReference>
<dbReference type="PROSITE" id="PS51755">
    <property type="entry name" value="OMPR_PHOB"/>
    <property type="match status" value="1"/>
</dbReference>
<dbReference type="Proteomes" id="UP000054683">
    <property type="component" value="Unassembled WGS sequence"/>
</dbReference>
<gene>
    <name evidence="4" type="ORF">AWB69_02663</name>
</gene>
<dbReference type="SUPFAM" id="SSF48452">
    <property type="entry name" value="TPR-like"/>
    <property type="match status" value="1"/>
</dbReference>
<dbReference type="OrthoDB" id="1971692at2"/>
<feature type="DNA-binding region" description="OmpR/PhoB-type" evidence="2">
    <location>
        <begin position="4"/>
        <end position="104"/>
    </location>
</feature>
<dbReference type="InterPro" id="IPR011990">
    <property type="entry name" value="TPR-like_helical_dom_sf"/>
</dbReference>